<dbReference type="EMBL" id="AMEZ01000062">
    <property type="protein sequence ID" value="EKY25993.1"/>
    <property type="molecule type" value="Genomic_DNA"/>
</dbReference>
<dbReference type="PATRIC" id="fig|545697.3.peg.2270"/>
<dbReference type="InterPro" id="IPR013552">
    <property type="entry name" value="Thioester_dom"/>
</dbReference>
<evidence type="ECO:0000313" key="2">
    <source>
        <dbReference type="EMBL" id="EKY25993.1"/>
    </source>
</evidence>
<evidence type="ECO:0000313" key="3">
    <source>
        <dbReference type="Proteomes" id="UP000010420"/>
    </source>
</evidence>
<dbReference type="Pfam" id="PF08341">
    <property type="entry name" value="TED"/>
    <property type="match status" value="1"/>
</dbReference>
<evidence type="ECO:0000259" key="1">
    <source>
        <dbReference type="Pfam" id="PF08341"/>
    </source>
</evidence>
<proteinExistence type="predicted"/>
<dbReference type="Proteomes" id="UP000010420">
    <property type="component" value="Unassembled WGS sequence"/>
</dbReference>
<keyword evidence="3" id="KW-1185">Reference proteome</keyword>
<gene>
    <name evidence="2" type="ORF">HMPREF0216_02308</name>
</gene>
<dbReference type="HOGENOM" id="CLU_1370095_0_0_9"/>
<protein>
    <submittedName>
        <fullName evidence="2">TQXA domain protein</fullName>
    </submittedName>
</protein>
<dbReference type="InterPro" id="IPR023849">
    <property type="entry name" value="TQXA_dom"/>
</dbReference>
<accession>L1QDD5</accession>
<name>L1QDD5_9CLOT</name>
<sequence>MKKKLINTFTTLFLILVLIIIAFDINSTNAKIIINNDIIKESEKFTNSIPESIVINTGNTIIGNIYYDDYYLQAKRINCEIGIPYCLEIEKNYPSGENFISIGNVRNDIIGILAAGYPNKSIKELGVDTENDAYFATQIALWSKIEGYDINKFQSSNIKILDAIKNIYANAENYTSQDVRHTLLEYETSANSVQRIVLYIENSVEVNPSPDNSINSPKIDNSNILKDTNEILDNKCKGNG</sequence>
<organism evidence="2 3">
    <name type="scientific">Clostridium celatum DSM 1785</name>
    <dbReference type="NCBI Taxonomy" id="545697"/>
    <lineage>
        <taxon>Bacteria</taxon>
        <taxon>Bacillati</taxon>
        <taxon>Bacillota</taxon>
        <taxon>Clostridia</taxon>
        <taxon>Eubacteriales</taxon>
        <taxon>Clostridiaceae</taxon>
        <taxon>Clostridium</taxon>
    </lineage>
</organism>
<dbReference type="OrthoDB" id="1902861at2"/>
<comment type="caution">
    <text evidence="2">The sequence shown here is derived from an EMBL/GenBank/DDBJ whole genome shotgun (WGS) entry which is preliminary data.</text>
</comment>
<dbReference type="NCBIfam" id="TIGR03934">
    <property type="entry name" value="TQXA_dom"/>
    <property type="match status" value="1"/>
</dbReference>
<dbReference type="eggNOG" id="COG4932">
    <property type="taxonomic scope" value="Bacteria"/>
</dbReference>
<dbReference type="STRING" id="545697.HMPREF0216_02308"/>
<dbReference type="RefSeq" id="WP_005214072.1">
    <property type="nucleotide sequence ID" value="NZ_KB291653.1"/>
</dbReference>
<reference evidence="2 3" key="1">
    <citation type="submission" date="2012-05" db="EMBL/GenBank/DDBJ databases">
        <authorList>
            <person name="Weinstock G."/>
            <person name="Sodergren E."/>
            <person name="Lobos E.A."/>
            <person name="Fulton L."/>
            <person name="Fulton R."/>
            <person name="Courtney L."/>
            <person name="Fronick C."/>
            <person name="O'Laughlin M."/>
            <person name="Godfrey J."/>
            <person name="Wilson R.M."/>
            <person name="Miner T."/>
            <person name="Farmer C."/>
            <person name="Delehaunty K."/>
            <person name="Cordes M."/>
            <person name="Minx P."/>
            <person name="Tomlinson C."/>
            <person name="Chen J."/>
            <person name="Wollam A."/>
            <person name="Pepin K.H."/>
            <person name="Bhonagiri V."/>
            <person name="Zhang X."/>
            <person name="Suruliraj S."/>
            <person name="Warren W."/>
            <person name="Mitreva M."/>
            <person name="Mardis E.R."/>
            <person name="Wilson R.K."/>
        </authorList>
    </citation>
    <scope>NUCLEOTIDE SEQUENCE [LARGE SCALE GENOMIC DNA]</scope>
    <source>
        <strain evidence="2 3">DSM 1785</strain>
    </source>
</reference>
<feature type="domain" description="Thioester" evidence="1">
    <location>
        <begin position="85"/>
        <end position="173"/>
    </location>
</feature>
<dbReference type="AlphaFoldDB" id="L1QDD5"/>